<sequence length="413" mass="48172">MCINLKFIILILIKEDCMQIERQRTYKDAHIQWEKVVKELNLTYEHQSWFSKNLDLSISACRLYDSLSHDFKSIGMGKGTALEPILGAEFESLEHYFYGTQEHNSKKLYIADIRNQSSVLYSDPAFDELYRKEHNIKLYVDRFKNYVTKEDFFYPAFLNDVEFVDPSISLGSHAYNYSSDSGFASGATFKEAFLHSLNELIERDTVSKFILKYGMNFNIDELSASLVELKSLPKRLVDIFLAIKDTTKSNIELVYIKNKFNIPTFLTIINYKGKMLLPIYGAGTSLSPAYAMERALTEAFQLFCVKEYKDSIDLSRKLSYMVTKVPKLKELINFSYITKLKNKSFIDTEDKYSSVDYLLEKEINLLRKDNIDIYYRHVIDMSGFYFMQTLIPAFERFNMILEGQIVLPRSDQD</sequence>
<name>A0A6B9HXU7_LACJH</name>
<evidence type="ECO:0000313" key="2">
    <source>
        <dbReference type="Proteomes" id="UP000488295"/>
    </source>
</evidence>
<gene>
    <name evidence="1" type="ORF">GJU95_05680</name>
</gene>
<dbReference type="Pfam" id="PF02624">
    <property type="entry name" value="YcaO"/>
    <property type="match status" value="1"/>
</dbReference>
<reference evidence="1 2" key="1">
    <citation type="submission" date="2019-11" db="EMBL/GenBank/DDBJ databases">
        <title>Gastrointestinal microbiota of Peromyscus leucopus.</title>
        <authorList>
            <person name="Milovic A."/>
            <person name="Bassam K."/>
            <person name="Barbour A.G."/>
        </authorList>
    </citation>
    <scope>NUCLEOTIDE SEQUENCE [LARGE SCALE GENOMIC DNA]</scope>
    <source>
        <strain evidence="1 2">LL8</strain>
    </source>
</reference>
<dbReference type="PANTHER" id="PTHR37809">
    <property type="entry name" value="RIBOSOMAL PROTEIN S12 METHYLTHIOTRANSFERASE ACCESSORY FACTOR YCAO"/>
    <property type="match status" value="1"/>
</dbReference>
<dbReference type="InterPro" id="IPR003776">
    <property type="entry name" value="YcaO-like_dom"/>
</dbReference>
<dbReference type="AlphaFoldDB" id="A0A6B9HXU7"/>
<accession>A0A6B9HXU7</accession>
<dbReference type="Proteomes" id="UP000488295">
    <property type="component" value="Unassembled WGS sequence"/>
</dbReference>
<organism evidence="1 2">
    <name type="scientific">Lactobacillus johnsonii</name>
    <dbReference type="NCBI Taxonomy" id="33959"/>
    <lineage>
        <taxon>Bacteria</taxon>
        <taxon>Bacillati</taxon>
        <taxon>Bacillota</taxon>
        <taxon>Bacilli</taxon>
        <taxon>Lactobacillales</taxon>
        <taxon>Lactobacillaceae</taxon>
        <taxon>Lactobacillus</taxon>
    </lineage>
</organism>
<comment type="caution">
    <text evidence="1">The sequence shown here is derived from an EMBL/GenBank/DDBJ whole genome shotgun (WGS) entry which is preliminary data.</text>
</comment>
<protein>
    <submittedName>
        <fullName evidence="1">Uncharacterized protein</fullName>
    </submittedName>
</protein>
<evidence type="ECO:0000313" key="1">
    <source>
        <dbReference type="EMBL" id="MTE03261.1"/>
    </source>
</evidence>
<proteinExistence type="predicted"/>
<dbReference type="PROSITE" id="PS51664">
    <property type="entry name" value="YCAO"/>
    <property type="match status" value="1"/>
</dbReference>
<dbReference type="PANTHER" id="PTHR37809:SF1">
    <property type="entry name" value="RIBOSOMAL PROTEIN S12 METHYLTHIOTRANSFERASE ACCESSORY FACTOR YCAO"/>
    <property type="match status" value="1"/>
</dbReference>
<dbReference type="EMBL" id="WKKC01000013">
    <property type="protein sequence ID" value="MTE03261.1"/>
    <property type="molecule type" value="Genomic_DNA"/>
</dbReference>
<dbReference type="Gene3D" id="3.30.1330.230">
    <property type="match status" value="1"/>
</dbReference>